<dbReference type="InterPro" id="IPR041489">
    <property type="entry name" value="PDZ_6"/>
</dbReference>
<keyword evidence="7" id="KW-0812">Transmembrane</keyword>
<comment type="similarity">
    <text evidence="1 5">Belongs to the peptidase S41A family.</text>
</comment>
<evidence type="ECO:0000256" key="3">
    <source>
        <dbReference type="ARBA" id="ARBA00022801"/>
    </source>
</evidence>
<dbReference type="SMART" id="SM00245">
    <property type="entry name" value="TSPc"/>
    <property type="match status" value="1"/>
</dbReference>
<gene>
    <name evidence="9" type="ORF">CSX01_13490</name>
</gene>
<dbReference type="Gene3D" id="3.90.226.10">
    <property type="entry name" value="2-enoyl-CoA Hydratase, Chain A, domain 1"/>
    <property type="match status" value="1"/>
</dbReference>
<dbReference type="PROSITE" id="PS50106">
    <property type="entry name" value="PDZ"/>
    <property type="match status" value="1"/>
</dbReference>
<feature type="transmembrane region" description="Helical" evidence="7">
    <location>
        <begin position="41"/>
        <end position="61"/>
    </location>
</feature>
<dbReference type="EMBL" id="PDYF01000083">
    <property type="protein sequence ID" value="PHU33544.1"/>
    <property type="molecule type" value="Genomic_DNA"/>
</dbReference>
<dbReference type="Gene3D" id="3.30.750.44">
    <property type="match status" value="1"/>
</dbReference>
<evidence type="ECO:0000313" key="9">
    <source>
        <dbReference type="EMBL" id="PHU33544.1"/>
    </source>
</evidence>
<evidence type="ECO:0000256" key="2">
    <source>
        <dbReference type="ARBA" id="ARBA00022670"/>
    </source>
</evidence>
<evidence type="ECO:0000256" key="1">
    <source>
        <dbReference type="ARBA" id="ARBA00009179"/>
    </source>
</evidence>
<dbReference type="SUPFAM" id="SSF52096">
    <property type="entry name" value="ClpP/crotonase"/>
    <property type="match status" value="1"/>
</dbReference>
<dbReference type="GO" id="GO:0007165">
    <property type="term" value="P:signal transduction"/>
    <property type="evidence" value="ECO:0007669"/>
    <property type="project" value="TreeGrafter"/>
</dbReference>
<dbReference type="InterPro" id="IPR055210">
    <property type="entry name" value="CtpA/B_N"/>
</dbReference>
<evidence type="ECO:0000256" key="4">
    <source>
        <dbReference type="ARBA" id="ARBA00022825"/>
    </source>
</evidence>
<dbReference type="Proteomes" id="UP000225889">
    <property type="component" value="Unassembled WGS sequence"/>
</dbReference>
<dbReference type="SUPFAM" id="SSF50156">
    <property type="entry name" value="PDZ domain-like"/>
    <property type="match status" value="1"/>
</dbReference>
<dbReference type="PANTHER" id="PTHR32060">
    <property type="entry name" value="TAIL-SPECIFIC PROTEASE"/>
    <property type="match status" value="1"/>
</dbReference>
<keyword evidence="2 5" id="KW-0645">Protease</keyword>
<reference evidence="9 10" key="2">
    <citation type="submission" date="2017-10" db="EMBL/GenBank/DDBJ databases">
        <authorList>
            <person name="Banno H."/>
            <person name="Chua N.-H."/>
        </authorList>
    </citation>
    <scope>NUCLEOTIDE SEQUENCE [LARGE SCALE GENOMIC DNA]</scope>
    <source>
        <strain evidence="9 10">JK626</strain>
    </source>
</reference>
<dbReference type="InterPro" id="IPR036034">
    <property type="entry name" value="PDZ_sf"/>
</dbReference>
<dbReference type="GO" id="GO:0004175">
    <property type="term" value="F:endopeptidase activity"/>
    <property type="evidence" value="ECO:0007669"/>
    <property type="project" value="TreeGrafter"/>
</dbReference>
<evidence type="ECO:0000256" key="5">
    <source>
        <dbReference type="RuleBase" id="RU004404"/>
    </source>
</evidence>
<keyword evidence="3 5" id="KW-0378">Hydrolase</keyword>
<evidence type="ECO:0000259" key="8">
    <source>
        <dbReference type="PROSITE" id="PS50106"/>
    </source>
</evidence>
<dbReference type="Pfam" id="PF22694">
    <property type="entry name" value="CtpB_N-like"/>
    <property type="match status" value="1"/>
</dbReference>
<feature type="region of interest" description="Disordered" evidence="6">
    <location>
        <begin position="1"/>
        <end position="32"/>
    </location>
</feature>
<accession>A0A2G3DRE6</accession>
<dbReference type="GO" id="GO:0008236">
    <property type="term" value="F:serine-type peptidase activity"/>
    <property type="evidence" value="ECO:0007669"/>
    <property type="project" value="UniProtKB-KW"/>
</dbReference>
<dbReference type="PANTHER" id="PTHR32060:SF30">
    <property type="entry name" value="CARBOXY-TERMINAL PROCESSING PROTEASE CTPA"/>
    <property type="match status" value="1"/>
</dbReference>
<organism evidence="9 10">
    <name type="scientific">Pseudobutyrivibrio ruminis</name>
    <dbReference type="NCBI Taxonomy" id="46206"/>
    <lineage>
        <taxon>Bacteria</taxon>
        <taxon>Bacillati</taxon>
        <taxon>Bacillota</taxon>
        <taxon>Clostridia</taxon>
        <taxon>Lachnospirales</taxon>
        <taxon>Lachnospiraceae</taxon>
        <taxon>Pseudobutyrivibrio</taxon>
    </lineage>
</organism>
<evidence type="ECO:0000256" key="7">
    <source>
        <dbReference type="SAM" id="Phobius"/>
    </source>
</evidence>
<dbReference type="InterPro" id="IPR029045">
    <property type="entry name" value="ClpP/crotonase-like_dom_sf"/>
</dbReference>
<keyword evidence="7" id="KW-0472">Membrane</keyword>
<dbReference type="SMART" id="SM00228">
    <property type="entry name" value="PDZ"/>
    <property type="match status" value="1"/>
</dbReference>
<dbReference type="CDD" id="cd06782">
    <property type="entry name" value="cpPDZ_CPP-like"/>
    <property type="match status" value="1"/>
</dbReference>
<dbReference type="RefSeq" id="WP_099392756.1">
    <property type="nucleotide sequence ID" value="NZ_PDYF01000083.1"/>
</dbReference>
<dbReference type="GO" id="GO:0030288">
    <property type="term" value="C:outer membrane-bounded periplasmic space"/>
    <property type="evidence" value="ECO:0007669"/>
    <property type="project" value="TreeGrafter"/>
</dbReference>
<dbReference type="NCBIfam" id="TIGR00225">
    <property type="entry name" value="prc"/>
    <property type="match status" value="1"/>
</dbReference>
<dbReference type="Pfam" id="PF17820">
    <property type="entry name" value="PDZ_6"/>
    <property type="match status" value="1"/>
</dbReference>
<keyword evidence="4 5" id="KW-0720">Serine protease</keyword>
<sequence length="426" mass="47078">MNEEFEGVSTDLNTEKGSEEVENTNPVEENPKGKEKIRKGLAIALYVFIGIIVGTSITMAICKSYVDTQMAKILQNPDGKISYLEYLIDTYFYNDVEQETLQNGAYHGIFDSLEDPYSQYFTPEEYEEYSSVVNGNFGGIGAGLQKDADTGEVVVTKVYADSPAEKGGVKEGDIIVSADGHKGVNYSLEDYVSKYLRGDEGTEVTIVIDRDGEEIEITLVRDIIEVETVSYKMLNDNIGYIQISQFTGSTDKEFEKAFEDLQAQGMTSVIYDLRNNGGGIVDTATNILDYLLPKGTVMYTMDKAGNRRDYNSDASHKEIPTVVLVNGNTASSAEIFTGAIRDFKYGTIIGTQTYGKGIVQTSFKLQDGSAIKLTTNKYYTPSGECIHGQGITPDVVIEYEFLGGEDDEYAVEFDNQLQKAIEVLRQ</sequence>
<evidence type="ECO:0000256" key="6">
    <source>
        <dbReference type="SAM" id="MobiDB-lite"/>
    </source>
</evidence>
<name>A0A2G3DRE6_9FIRM</name>
<comment type="caution">
    <text evidence="9">The sequence shown here is derived from an EMBL/GenBank/DDBJ whole genome shotgun (WGS) entry which is preliminary data.</text>
</comment>
<feature type="domain" description="PDZ" evidence="8">
    <location>
        <begin position="129"/>
        <end position="223"/>
    </location>
</feature>
<dbReference type="GO" id="GO:0006508">
    <property type="term" value="P:proteolysis"/>
    <property type="evidence" value="ECO:0007669"/>
    <property type="project" value="UniProtKB-KW"/>
</dbReference>
<keyword evidence="7" id="KW-1133">Transmembrane helix</keyword>
<dbReference type="Pfam" id="PF03572">
    <property type="entry name" value="Peptidase_S41"/>
    <property type="match status" value="1"/>
</dbReference>
<dbReference type="Gene3D" id="2.30.42.10">
    <property type="match status" value="1"/>
</dbReference>
<dbReference type="AlphaFoldDB" id="A0A2G3DRE6"/>
<dbReference type="InterPro" id="IPR004447">
    <property type="entry name" value="Peptidase_S41A"/>
</dbReference>
<proteinExistence type="inferred from homology"/>
<protein>
    <recommendedName>
        <fullName evidence="8">PDZ domain-containing protein</fullName>
    </recommendedName>
</protein>
<dbReference type="CDD" id="cd07560">
    <property type="entry name" value="Peptidase_S41_CPP"/>
    <property type="match status" value="1"/>
</dbReference>
<reference evidence="9 10" key="1">
    <citation type="submission" date="2017-10" db="EMBL/GenBank/DDBJ databases">
        <title>Resolving the taxonomy of Roseburia spp., Eubacterium rectale and Agathobacter spp. through phylogenomic analysis.</title>
        <authorList>
            <person name="Sheridan P.O."/>
            <person name="Walker A.W."/>
            <person name="Duncan S.H."/>
            <person name="Scott K.P."/>
            <person name="Toole P.W.O."/>
            <person name="Luis P."/>
            <person name="Flint H.J."/>
        </authorList>
    </citation>
    <scope>NUCLEOTIDE SEQUENCE [LARGE SCALE GENOMIC DNA]</scope>
    <source>
        <strain evidence="9 10">JK626</strain>
    </source>
</reference>
<dbReference type="InterPro" id="IPR005151">
    <property type="entry name" value="Tail-specific_protease"/>
</dbReference>
<evidence type="ECO:0000313" key="10">
    <source>
        <dbReference type="Proteomes" id="UP000225889"/>
    </source>
</evidence>
<dbReference type="InterPro" id="IPR001478">
    <property type="entry name" value="PDZ"/>
</dbReference>